<evidence type="ECO:0000256" key="9">
    <source>
        <dbReference type="SAM" id="Phobius"/>
    </source>
</evidence>
<keyword evidence="4 10" id="KW-0328">Glycosyltransferase</keyword>
<dbReference type="Pfam" id="PF13506">
    <property type="entry name" value="Glyco_transf_21"/>
    <property type="match status" value="1"/>
</dbReference>
<protein>
    <submittedName>
        <fullName evidence="10">Ceramide glucosyltransferase</fullName>
        <ecNumber evidence="10">2.4.1.80</ecNumber>
    </submittedName>
</protein>
<dbReference type="GO" id="GO:0008120">
    <property type="term" value="F:ceramide glucosyltransferase activity"/>
    <property type="evidence" value="ECO:0007669"/>
    <property type="project" value="UniProtKB-EC"/>
</dbReference>
<dbReference type="PANTHER" id="PTHR12726">
    <property type="entry name" value="CERAMIDE GLUCOSYLTRANSFERASE"/>
    <property type="match status" value="1"/>
</dbReference>
<evidence type="ECO:0000313" key="10">
    <source>
        <dbReference type="EMBL" id="MEX1660714.1"/>
    </source>
</evidence>
<keyword evidence="5 10" id="KW-0808">Transferase</keyword>
<keyword evidence="11" id="KW-1185">Reference proteome</keyword>
<gene>
    <name evidence="10" type="ORF">AB4874_03490</name>
</gene>
<comment type="pathway">
    <text evidence="2">Lipid metabolism; sphingolipid metabolism.</text>
</comment>
<evidence type="ECO:0000256" key="8">
    <source>
        <dbReference type="ARBA" id="ARBA00023136"/>
    </source>
</evidence>
<feature type="transmembrane region" description="Helical" evidence="9">
    <location>
        <begin position="305"/>
        <end position="323"/>
    </location>
</feature>
<dbReference type="EC" id="2.4.1.80" evidence="10"/>
<feature type="transmembrane region" description="Helical" evidence="9">
    <location>
        <begin position="6"/>
        <end position="28"/>
    </location>
</feature>
<dbReference type="EMBL" id="JBFRYC010000002">
    <property type="protein sequence ID" value="MEX1660714.1"/>
    <property type="molecule type" value="Genomic_DNA"/>
</dbReference>
<organism evidence="10 11">
    <name type="scientific">Thioclava arctica</name>
    <dbReference type="NCBI Taxonomy" id="3238301"/>
    <lineage>
        <taxon>Bacteria</taxon>
        <taxon>Pseudomonadati</taxon>
        <taxon>Pseudomonadota</taxon>
        <taxon>Alphaproteobacteria</taxon>
        <taxon>Rhodobacterales</taxon>
        <taxon>Paracoccaceae</taxon>
        <taxon>Thioclava</taxon>
    </lineage>
</organism>
<sequence length="374" mass="41072">MSILGLILIGFVALTVAIHLITSAMAALRSLRPARPTPTQLPKIALLRPVCGVDPFDRETLGSSFNLDYPDYEVIFCAPSKADPACDLVAELIAQNPHVKAQLLTGLDAVSGNPKLNNLHKGLAATDAQWLAMTDSNLLLPQDYLQRLLAEWRPGTGLVSAPPVGIRASNLWGAIEAAFLNTNQARWQLAADMLGFGFAQGKTLFWNRDILMKGGGFGALGRNMAEDVAATKLVRDQGLQVRLARHLFAQPIGTRAPRAVWERQLRWSKVRRDGFVFIFAAEIAQGPVLPFAAVIALVATGTWPALTLPGLFFLWYGVEWALSRAAGWSASWRDLAAWMIRDAMLPALWLATWKDRRFTWRGNEMSHHETSTGA</sequence>
<dbReference type="Gene3D" id="3.90.550.10">
    <property type="entry name" value="Spore Coat Polysaccharide Biosynthesis Protein SpsA, Chain A"/>
    <property type="match status" value="1"/>
</dbReference>
<keyword evidence="8 9" id="KW-0472">Membrane</keyword>
<dbReference type="InterPro" id="IPR029044">
    <property type="entry name" value="Nucleotide-diphossugar_trans"/>
</dbReference>
<comment type="caution">
    <text evidence="10">The sequence shown here is derived from an EMBL/GenBank/DDBJ whole genome shotgun (WGS) entry which is preliminary data.</text>
</comment>
<dbReference type="CDD" id="cd02520">
    <property type="entry name" value="Glucosylceramide_synthase"/>
    <property type="match status" value="1"/>
</dbReference>
<comment type="subcellular location">
    <subcellularLocation>
        <location evidence="1">Membrane</location>
        <topology evidence="1">Multi-pass membrane protein</topology>
    </subcellularLocation>
</comment>
<dbReference type="InterPro" id="IPR025993">
    <property type="entry name" value="Ceramide_glucosylTrfase"/>
</dbReference>
<name>A0ABV3TIP0_9RHOB</name>
<evidence type="ECO:0000256" key="4">
    <source>
        <dbReference type="ARBA" id="ARBA00022676"/>
    </source>
</evidence>
<comment type="pathway">
    <text evidence="3">Sphingolipid metabolism.</text>
</comment>
<keyword evidence="6 9" id="KW-0812">Transmembrane</keyword>
<dbReference type="Proteomes" id="UP001557465">
    <property type="component" value="Unassembled WGS sequence"/>
</dbReference>
<dbReference type="RefSeq" id="WP_368390951.1">
    <property type="nucleotide sequence ID" value="NZ_JBFRYC010000002.1"/>
</dbReference>
<evidence type="ECO:0000256" key="5">
    <source>
        <dbReference type="ARBA" id="ARBA00022679"/>
    </source>
</evidence>
<feature type="transmembrane region" description="Helical" evidence="9">
    <location>
        <begin position="275"/>
        <end position="299"/>
    </location>
</feature>
<accession>A0ABV3TIP0</accession>
<evidence type="ECO:0000256" key="1">
    <source>
        <dbReference type="ARBA" id="ARBA00004141"/>
    </source>
</evidence>
<evidence type="ECO:0000256" key="2">
    <source>
        <dbReference type="ARBA" id="ARBA00004760"/>
    </source>
</evidence>
<dbReference type="SUPFAM" id="SSF53448">
    <property type="entry name" value="Nucleotide-diphospho-sugar transferases"/>
    <property type="match status" value="1"/>
</dbReference>
<dbReference type="PANTHER" id="PTHR12726:SF0">
    <property type="entry name" value="CERAMIDE GLUCOSYLTRANSFERASE"/>
    <property type="match status" value="1"/>
</dbReference>
<proteinExistence type="predicted"/>
<evidence type="ECO:0000256" key="3">
    <source>
        <dbReference type="ARBA" id="ARBA00004991"/>
    </source>
</evidence>
<evidence type="ECO:0000256" key="6">
    <source>
        <dbReference type="ARBA" id="ARBA00022692"/>
    </source>
</evidence>
<keyword evidence="7 9" id="KW-1133">Transmembrane helix</keyword>
<evidence type="ECO:0000313" key="11">
    <source>
        <dbReference type="Proteomes" id="UP001557465"/>
    </source>
</evidence>
<evidence type="ECO:0000256" key="7">
    <source>
        <dbReference type="ARBA" id="ARBA00022989"/>
    </source>
</evidence>
<reference evidence="10 11" key="1">
    <citation type="journal article" date="2011" name="Int. J. Syst. Evol. Microbiol.">
        <title>Zhongshania antarctica gen. nov., sp. nov. and Zhongshania guokunii sp. nov., gammaproteobacteria respectively isolated from coastal attached (fast) ice and surface seawater of the Antarctic.</title>
        <authorList>
            <person name="Li H.J."/>
            <person name="Zhang X.Y."/>
            <person name="Chen C.X."/>
            <person name="Zhang Y.J."/>
            <person name="Gao Z.M."/>
            <person name="Yu Y."/>
            <person name="Chen X.L."/>
            <person name="Chen B."/>
            <person name="Zhang Y.Z."/>
        </authorList>
    </citation>
    <scope>NUCLEOTIDE SEQUENCE [LARGE SCALE GENOMIC DNA]</scope>
    <source>
        <strain evidence="10 11">15-R06ZXC-3</strain>
    </source>
</reference>